<protein>
    <submittedName>
        <fullName evidence="1">DUF4403 family protein</fullName>
    </submittedName>
</protein>
<proteinExistence type="predicted"/>
<comment type="caution">
    <text evidence="1">The sequence shown here is derived from an EMBL/GenBank/DDBJ whole genome shotgun (WGS) entry which is preliminary data.</text>
</comment>
<gene>
    <name evidence="1" type="ORF">EFA69_11385</name>
</gene>
<reference evidence="1 2" key="1">
    <citation type="submission" date="2018-11" db="EMBL/GenBank/DDBJ databases">
        <title>Rufibacter latericius sp. nov., isolated from water in Baiyang Lake.</title>
        <authorList>
            <person name="Yang Y."/>
        </authorList>
    </citation>
    <scope>NUCLEOTIDE SEQUENCE [LARGE SCALE GENOMIC DNA]</scope>
    <source>
        <strain evidence="1 2">MCC P1</strain>
    </source>
</reference>
<dbReference type="InterPro" id="IPR025515">
    <property type="entry name" value="DUF4403"/>
</dbReference>
<dbReference type="OrthoDB" id="617059at2"/>
<evidence type="ECO:0000313" key="2">
    <source>
        <dbReference type="Proteomes" id="UP000271010"/>
    </source>
</evidence>
<keyword evidence="2" id="KW-1185">Reference proteome</keyword>
<name>A0A3M9MYZ7_9BACT</name>
<accession>A0A3M9MYZ7</accession>
<dbReference type="AlphaFoldDB" id="A0A3M9MYZ7"/>
<evidence type="ECO:0000313" key="1">
    <source>
        <dbReference type="EMBL" id="RNI30103.1"/>
    </source>
</evidence>
<dbReference type="Proteomes" id="UP000271010">
    <property type="component" value="Unassembled WGS sequence"/>
</dbReference>
<dbReference type="EMBL" id="RJJE01000009">
    <property type="protein sequence ID" value="RNI30103.1"/>
    <property type="molecule type" value="Genomic_DNA"/>
</dbReference>
<dbReference type="Pfam" id="PF14356">
    <property type="entry name" value="DUF4403"/>
    <property type="match status" value="1"/>
</dbReference>
<organism evidence="1 2">
    <name type="scientific">Rufibacter immobilis</name>
    <dbReference type="NCBI Taxonomy" id="1348778"/>
    <lineage>
        <taxon>Bacteria</taxon>
        <taxon>Pseudomonadati</taxon>
        <taxon>Bacteroidota</taxon>
        <taxon>Cytophagia</taxon>
        <taxon>Cytophagales</taxon>
        <taxon>Hymenobacteraceae</taxon>
        <taxon>Rufibacter</taxon>
    </lineage>
</organism>
<sequence length="489" mass="54764">MFTLQALSLYCMQRPSFLFWLPVLLSGGLLFSCQQSASLADVRPEAQVAPLPAPDLPLSTISVPISIPVAALEERVNQELKGVLYEDNSLQDDNLMVKVTKAGPMKLGAQFSKLSMEVPLKIWAKGRWQWNACELCKSIQKTEETEFEVVVRTESRLQIQPDYTLKSYTTGDFQWGNQKPAFSMGPLKINLAPFIEPQLKAQIAPMLQQLDQELGKRVPLQQYLGLAWKELQTPVLLHQQYNAWLSIHPQAVRLTPLELQQNQLRLQVGVDAFIRVTTGQKPEAVKTSALPSFIPARTLPPQAQLAIASDVSYPYLTQMLQKELENQTFSFEEGKHQLSVHSLDVSGKGTQLLLALDVSGQSKAAFVKKKFQGKVWLQATPVYDAATQSIKVKDLQFSIQTRDQLVNTAQWLLHNKVRTQLEQQMVVPVKSQLALLRESLQAGLKEQELQKGIWLRGTNFTIAPDTLLVTPAGIRAQFLATGQLSVQFQ</sequence>